<accession>X1TJ49</accession>
<evidence type="ECO:0000256" key="1">
    <source>
        <dbReference type="SAM" id="MobiDB-lite"/>
    </source>
</evidence>
<feature type="non-terminal residue" evidence="2">
    <location>
        <position position="1"/>
    </location>
</feature>
<comment type="caution">
    <text evidence="2">The sequence shown here is derived from an EMBL/GenBank/DDBJ whole genome shotgun (WGS) entry which is preliminary data.</text>
</comment>
<gene>
    <name evidence="2" type="ORF">S12H4_41283</name>
</gene>
<organism evidence="2">
    <name type="scientific">marine sediment metagenome</name>
    <dbReference type="NCBI Taxonomy" id="412755"/>
    <lineage>
        <taxon>unclassified sequences</taxon>
        <taxon>metagenomes</taxon>
        <taxon>ecological metagenomes</taxon>
    </lineage>
</organism>
<evidence type="ECO:0000313" key="2">
    <source>
        <dbReference type="EMBL" id="GAJ05348.1"/>
    </source>
</evidence>
<reference evidence="2" key="1">
    <citation type="journal article" date="2014" name="Front. Microbiol.">
        <title>High frequency of phylogenetically diverse reductive dehalogenase-homologous genes in deep subseafloor sedimentary metagenomes.</title>
        <authorList>
            <person name="Kawai M."/>
            <person name="Futagami T."/>
            <person name="Toyoda A."/>
            <person name="Takaki Y."/>
            <person name="Nishi S."/>
            <person name="Hori S."/>
            <person name="Arai W."/>
            <person name="Tsubouchi T."/>
            <person name="Morono Y."/>
            <person name="Uchiyama I."/>
            <person name="Ito T."/>
            <person name="Fujiyama A."/>
            <person name="Inagaki F."/>
            <person name="Takami H."/>
        </authorList>
    </citation>
    <scope>NUCLEOTIDE SEQUENCE</scope>
    <source>
        <strain evidence="2">Expedition CK06-06</strain>
    </source>
</reference>
<proteinExistence type="predicted"/>
<dbReference type="EMBL" id="BARW01025141">
    <property type="protein sequence ID" value="GAJ05348.1"/>
    <property type="molecule type" value="Genomic_DNA"/>
</dbReference>
<dbReference type="AlphaFoldDB" id="X1TJ49"/>
<feature type="region of interest" description="Disordered" evidence="1">
    <location>
        <begin position="1"/>
        <end position="33"/>
    </location>
</feature>
<feature type="compositionally biased region" description="Basic and acidic residues" evidence="1">
    <location>
        <begin position="16"/>
        <end position="33"/>
    </location>
</feature>
<sequence length="33" mass="3575">GKGNSFAFNRQVGISKHSDPEMGIRRGDTEPVS</sequence>
<name>X1TJ49_9ZZZZ</name>
<protein>
    <submittedName>
        <fullName evidence="2">Uncharacterized protein</fullName>
    </submittedName>
</protein>